<evidence type="ECO:0000259" key="4">
    <source>
        <dbReference type="SMART" id="SM00043"/>
    </source>
</evidence>
<dbReference type="InterPro" id="IPR046350">
    <property type="entry name" value="Cystatin_sf"/>
</dbReference>
<evidence type="ECO:0000313" key="5">
    <source>
        <dbReference type="EMBL" id="KAK7316727.1"/>
    </source>
</evidence>
<evidence type="ECO:0000256" key="1">
    <source>
        <dbReference type="ARBA" id="ARBA00022690"/>
    </source>
</evidence>
<dbReference type="SMART" id="SM00043">
    <property type="entry name" value="CY"/>
    <property type="match status" value="1"/>
</dbReference>
<dbReference type="EMBL" id="JAYKXN010000001">
    <property type="protein sequence ID" value="KAK7316727.1"/>
    <property type="molecule type" value="Genomic_DNA"/>
</dbReference>
<name>A0AAN9Q015_CLITE</name>
<dbReference type="InterPro" id="IPR018073">
    <property type="entry name" value="Prot_inh_cystat_CS"/>
</dbReference>
<dbReference type="Gene3D" id="3.10.450.10">
    <property type="match status" value="1"/>
</dbReference>
<dbReference type="CDD" id="cd00042">
    <property type="entry name" value="CY"/>
    <property type="match status" value="1"/>
</dbReference>
<feature type="domain" description="Cystatin" evidence="4">
    <location>
        <begin position="2"/>
        <end position="94"/>
    </location>
</feature>
<keyword evidence="1 3" id="KW-0646">Protease inhibitor</keyword>
<protein>
    <recommendedName>
        <fullName evidence="3">Cysteine proteinase inhibitor</fullName>
    </recommendedName>
</protein>
<dbReference type="AlphaFoldDB" id="A0AAN9Q015"/>
<dbReference type="Proteomes" id="UP001359559">
    <property type="component" value="Unassembled WGS sequence"/>
</dbReference>
<gene>
    <name evidence="5" type="ORF">RJT34_00399</name>
</gene>
<dbReference type="Pfam" id="PF16845">
    <property type="entry name" value="SQAPI"/>
    <property type="match status" value="1"/>
</dbReference>
<dbReference type="PANTHER" id="PTHR11413">
    <property type="entry name" value="CYSTATIN FAMILY MEMBER"/>
    <property type="match status" value="1"/>
</dbReference>
<dbReference type="InterPro" id="IPR027214">
    <property type="entry name" value="Cystatin"/>
</dbReference>
<evidence type="ECO:0000256" key="2">
    <source>
        <dbReference type="ARBA" id="ARBA00022704"/>
    </source>
</evidence>
<keyword evidence="2 3" id="KW-0789">Thiol protease inhibitor</keyword>
<reference evidence="5 6" key="1">
    <citation type="submission" date="2024-01" db="EMBL/GenBank/DDBJ databases">
        <title>The genomes of 5 underutilized Papilionoideae crops provide insights into root nodulation and disease resistance.</title>
        <authorList>
            <person name="Yuan L."/>
        </authorList>
    </citation>
    <scope>NUCLEOTIDE SEQUENCE [LARGE SCALE GENOMIC DNA]</scope>
    <source>
        <strain evidence="5">LY-2023</strain>
        <tissue evidence="5">Leaf</tissue>
    </source>
</reference>
<organism evidence="5 6">
    <name type="scientific">Clitoria ternatea</name>
    <name type="common">Butterfly pea</name>
    <dbReference type="NCBI Taxonomy" id="43366"/>
    <lineage>
        <taxon>Eukaryota</taxon>
        <taxon>Viridiplantae</taxon>
        <taxon>Streptophyta</taxon>
        <taxon>Embryophyta</taxon>
        <taxon>Tracheophyta</taxon>
        <taxon>Spermatophyta</taxon>
        <taxon>Magnoliopsida</taxon>
        <taxon>eudicotyledons</taxon>
        <taxon>Gunneridae</taxon>
        <taxon>Pentapetalae</taxon>
        <taxon>rosids</taxon>
        <taxon>fabids</taxon>
        <taxon>Fabales</taxon>
        <taxon>Fabaceae</taxon>
        <taxon>Papilionoideae</taxon>
        <taxon>50 kb inversion clade</taxon>
        <taxon>NPAAA clade</taxon>
        <taxon>indigoferoid/millettioid clade</taxon>
        <taxon>Phaseoleae</taxon>
        <taxon>Clitoria</taxon>
    </lineage>
</organism>
<dbReference type="InterPro" id="IPR000010">
    <property type="entry name" value="Cystatin_dom"/>
</dbReference>
<accession>A0AAN9Q015</accession>
<comment type="similarity">
    <text evidence="3">Belongs to the cystatin family. Phytocystatin subfamily.</text>
</comment>
<dbReference type="SUPFAM" id="SSF54403">
    <property type="entry name" value="Cystatin/monellin"/>
    <property type="match status" value="1"/>
</dbReference>
<dbReference type="GO" id="GO:0004869">
    <property type="term" value="F:cysteine-type endopeptidase inhibitor activity"/>
    <property type="evidence" value="ECO:0007669"/>
    <property type="project" value="UniProtKB-KW"/>
</dbReference>
<comment type="caution">
    <text evidence="5">The sequence shown here is derived from an EMBL/GenBank/DDBJ whole genome shotgun (WGS) entry which is preliminary data.</text>
</comment>
<keyword evidence="6" id="KW-1185">Reference proteome</keyword>
<dbReference type="PANTHER" id="PTHR11413:SF116">
    <property type="entry name" value="MULTICYSTATIN"/>
    <property type="match status" value="1"/>
</dbReference>
<proteinExistence type="inferred from homology"/>
<sequence>MAMVGGISPIPMDGSQNSAAIDSLARYAVDEHNKKENGVLEFVKVVSAKEQVVSGMLYYINLEAKDGENIKVYEAKVWVKPWLDFKQLQEFKDIGDAPDADSTTGS</sequence>
<evidence type="ECO:0000313" key="6">
    <source>
        <dbReference type="Proteomes" id="UP001359559"/>
    </source>
</evidence>
<evidence type="ECO:0000256" key="3">
    <source>
        <dbReference type="RuleBase" id="RU362130"/>
    </source>
</evidence>
<dbReference type="PROSITE" id="PS00287">
    <property type="entry name" value="CYSTATIN"/>
    <property type="match status" value="1"/>
</dbReference>